<proteinExistence type="predicted"/>
<accession>A0A4R1AQT5</accession>
<dbReference type="RefSeq" id="WP_131238144.1">
    <property type="nucleotide sequence ID" value="NZ_SJTH01000046.1"/>
</dbReference>
<comment type="caution">
    <text evidence="2">The sequence shown here is derived from an EMBL/GenBank/DDBJ whole genome shotgun (WGS) entry which is preliminary data.</text>
</comment>
<keyword evidence="1" id="KW-1133">Transmembrane helix</keyword>
<feature type="transmembrane region" description="Helical" evidence="1">
    <location>
        <begin position="37"/>
        <end position="54"/>
    </location>
</feature>
<gene>
    <name evidence="2" type="ORF">E0Y62_21845</name>
</gene>
<dbReference type="Proteomes" id="UP000293846">
    <property type="component" value="Unassembled WGS sequence"/>
</dbReference>
<name>A0A4R1AQT5_9BACI</name>
<keyword evidence="1" id="KW-0472">Membrane</keyword>
<dbReference type="STRING" id="1742358.GCA_001439605_02397"/>
<keyword evidence="3" id="KW-1185">Reference proteome</keyword>
<dbReference type="EMBL" id="SJTH01000046">
    <property type="protein sequence ID" value="TCJ01903.1"/>
    <property type="molecule type" value="Genomic_DNA"/>
</dbReference>
<feature type="transmembrane region" description="Helical" evidence="1">
    <location>
        <begin position="7"/>
        <end position="25"/>
    </location>
</feature>
<evidence type="ECO:0000313" key="3">
    <source>
        <dbReference type="Proteomes" id="UP000293846"/>
    </source>
</evidence>
<dbReference type="OrthoDB" id="2973202at2"/>
<keyword evidence="1" id="KW-0812">Transmembrane</keyword>
<dbReference type="AlphaFoldDB" id="A0A4R1AQT5"/>
<reference evidence="2 3" key="1">
    <citation type="submission" date="2019-03" db="EMBL/GenBank/DDBJ databases">
        <authorList>
            <person name="Jensen L."/>
            <person name="Storgaard J."/>
            <person name="Sulaj E."/>
            <person name="Schramm A."/>
            <person name="Marshall I.P.G."/>
        </authorList>
    </citation>
    <scope>NUCLEOTIDE SEQUENCE [LARGE SCALE GENOMIC DNA]</scope>
    <source>
        <strain evidence="2 3">2017H2G3</strain>
    </source>
</reference>
<evidence type="ECO:0000256" key="1">
    <source>
        <dbReference type="SAM" id="Phobius"/>
    </source>
</evidence>
<feature type="transmembrane region" description="Helical" evidence="1">
    <location>
        <begin position="66"/>
        <end position="91"/>
    </location>
</feature>
<protein>
    <submittedName>
        <fullName evidence="2">Uncharacterized protein</fullName>
    </submittedName>
</protein>
<organism evidence="2 3">
    <name type="scientific">Cytobacillus praedii</name>
    <dbReference type="NCBI Taxonomy" id="1742358"/>
    <lineage>
        <taxon>Bacteria</taxon>
        <taxon>Bacillati</taxon>
        <taxon>Bacillota</taxon>
        <taxon>Bacilli</taxon>
        <taxon>Bacillales</taxon>
        <taxon>Bacillaceae</taxon>
        <taxon>Cytobacillus</taxon>
    </lineage>
</organism>
<evidence type="ECO:0000313" key="2">
    <source>
        <dbReference type="EMBL" id="TCJ01903.1"/>
    </source>
</evidence>
<sequence length="96" mass="10926">MLDKRLAIVSIPLIAVHFTILYFWIFDWGNLTTDLGLISWGGSILLGMIIYFAYLNCNCTMKNEGFLIKILFGSTLMTIILCVLTIMIEWISNSMP</sequence>